<sequence length="325" mass="35786">MTPRRLRQFLALIEHAHFGRAAKALGVSQPALSKSIQLLESELGVTLFDRRPEGVALTAFGHLLREKSRRLLVAEEDLRRDIALLAEGDIGALKVALGPYPSITSGYTSIARLHARHPHIKITAHVAGWRDVAHQVATGVVDLGIAEISTLEGREAFTCELLGEHQGRLFCRPGHPLLSQKRSLTLAQTLDYPWVASRIPLRLATHLLPATLGCAGAYDALNGDFVPAIEIDVPMQIVKFVENSNALAVGNLSSFEREFLAGEIVPLPLHDLALRTRYGFIYLKERSLPPAVEVYMNEVRGVEEEIRQRESLLAQMTSAAKKDHG</sequence>
<dbReference type="InterPro" id="IPR005119">
    <property type="entry name" value="LysR_subst-bd"/>
</dbReference>
<dbReference type="EMBL" id="MOBK01000001">
    <property type="protein sequence ID" value="RON24821.1"/>
    <property type="molecule type" value="Genomic_DNA"/>
</dbReference>
<dbReference type="Pfam" id="PF00126">
    <property type="entry name" value="HTH_1"/>
    <property type="match status" value="1"/>
</dbReference>
<proteinExistence type="inferred from homology"/>
<gene>
    <name evidence="6" type="ORF">BK660_03895</name>
</gene>
<dbReference type="GO" id="GO:0003700">
    <property type="term" value="F:DNA-binding transcription factor activity"/>
    <property type="evidence" value="ECO:0007669"/>
    <property type="project" value="InterPro"/>
</dbReference>
<comment type="similarity">
    <text evidence="1">Belongs to the LysR transcriptional regulatory family.</text>
</comment>
<comment type="caution">
    <text evidence="6">The sequence shown here is derived from an EMBL/GenBank/DDBJ whole genome shotgun (WGS) entry which is preliminary data.</text>
</comment>
<keyword evidence="2" id="KW-0805">Transcription regulation</keyword>
<dbReference type="PANTHER" id="PTHR30419">
    <property type="entry name" value="HTH-TYPE TRANSCRIPTIONAL REGULATOR YBHD"/>
    <property type="match status" value="1"/>
</dbReference>
<dbReference type="FunFam" id="1.10.10.10:FF:000001">
    <property type="entry name" value="LysR family transcriptional regulator"/>
    <property type="match status" value="1"/>
</dbReference>
<evidence type="ECO:0000256" key="3">
    <source>
        <dbReference type="ARBA" id="ARBA00023125"/>
    </source>
</evidence>
<protein>
    <submittedName>
        <fullName evidence="6">LysR family transcriptional regulator</fullName>
    </submittedName>
</protein>
<feature type="domain" description="HTH lysR-type" evidence="5">
    <location>
        <begin position="1"/>
        <end position="58"/>
    </location>
</feature>
<dbReference type="SUPFAM" id="SSF46785">
    <property type="entry name" value="Winged helix' DNA-binding domain"/>
    <property type="match status" value="1"/>
</dbReference>
<dbReference type="RefSeq" id="WP_123432188.1">
    <property type="nucleotide sequence ID" value="NZ_MOBK01000001.1"/>
</dbReference>
<dbReference type="SUPFAM" id="SSF53850">
    <property type="entry name" value="Periplasmic binding protein-like II"/>
    <property type="match status" value="1"/>
</dbReference>
<organism evidence="6 7">
    <name type="scientific">Pseudomonas brassicacearum</name>
    <dbReference type="NCBI Taxonomy" id="930166"/>
    <lineage>
        <taxon>Bacteria</taxon>
        <taxon>Pseudomonadati</taxon>
        <taxon>Pseudomonadota</taxon>
        <taxon>Gammaproteobacteria</taxon>
        <taxon>Pseudomonadales</taxon>
        <taxon>Pseudomonadaceae</taxon>
        <taxon>Pseudomonas</taxon>
    </lineage>
</organism>
<dbReference type="Proteomes" id="UP000285636">
    <property type="component" value="Unassembled WGS sequence"/>
</dbReference>
<dbReference type="InterPro" id="IPR050950">
    <property type="entry name" value="HTH-type_LysR_regulators"/>
</dbReference>
<reference evidence="6 7" key="1">
    <citation type="submission" date="2016-10" db="EMBL/GenBank/DDBJ databases">
        <title>Comparative genome analysis of multiple Pseudomonas spp. focuses on biocontrol and plant growth promoting traits.</title>
        <authorList>
            <person name="Tao X.-Y."/>
            <person name="Taylor C.G."/>
        </authorList>
    </citation>
    <scope>NUCLEOTIDE SEQUENCE [LARGE SCALE GENOMIC DNA]</scope>
    <source>
        <strain evidence="6 7">38D7</strain>
    </source>
</reference>
<dbReference type="PROSITE" id="PS50931">
    <property type="entry name" value="HTH_LYSR"/>
    <property type="match status" value="1"/>
</dbReference>
<evidence type="ECO:0000313" key="7">
    <source>
        <dbReference type="Proteomes" id="UP000285636"/>
    </source>
</evidence>
<dbReference type="Gene3D" id="3.40.190.290">
    <property type="match status" value="1"/>
</dbReference>
<dbReference type="GO" id="GO:0005829">
    <property type="term" value="C:cytosol"/>
    <property type="evidence" value="ECO:0007669"/>
    <property type="project" value="TreeGrafter"/>
</dbReference>
<accession>A0A423IHA1</accession>
<evidence type="ECO:0000256" key="4">
    <source>
        <dbReference type="ARBA" id="ARBA00023163"/>
    </source>
</evidence>
<dbReference type="InterPro" id="IPR036388">
    <property type="entry name" value="WH-like_DNA-bd_sf"/>
</dbReference>
<dbReference type="InterPro" id="IPR036390">
    <property type="entry name" value="WH_DNA-bd_sf"/>
</dbReference>
<evidence type="ECO:0000259" key="5">
    <source>
        <dbReference type="PROSITE" id="PS50931"/>
    </source>
</evidence>
<keyword evidence="4" id="KW-0804">Transcription</keyword>
<evidence type="ECO:0000256" key="1">
    <source>
        <dbReference type="ARBA" id="ARBA00009437"/>
    </source>
</evidence>
<dbReference type="AlphaFoldDB" id="A0A423IHA1"/>
<dbReference type="PRINTS" id="PR00039">
    <property type="entry name" value="HTHLYSR"/>
</dbReference>
<evidence type="ECO:0000256" key="2">
    <source>
        <dbReference type="ARBA" id="ARBA00023015"/>
    </source>
</evidence>
<evidence type="ECO:0000313" key="6">
    <source>
        <dbReference type="EMBL" id="RON24821.1"/>
    </source>
</evidence>
<dbReference type="Pfam" id="PF03466">
    <property type="entry name" value="LysR_substrate"/>
    <property type="match status" value="1"/>
</dbReference>
<name>A0A423IHA1_9PSED</name>
<dbReference type="PANTHER" id="PTHR30419:SF30">
    <property type="entry name" value="LYSR FAMILY TRANSCRIPTIONAL REGULATOR"/>
    <property type="match status" value="1"/>
</dbReference>
<dbReference type="InterPro" id="IPR000847">
    <property type="entry name" value="LysR_HTH_N"/>
</dbReference>
<dbReference type="Gene3D" id="1.10.10.10">
    <property type="entry name" value="Winged helix-like DNA-binding domain superfamily/Winged helix DNA-binding domain"/>
    <property type="match status" value="1"/>
</dbReference>
<dbReference type="GO" id="GO:0003677">
    <property type="term" value="F:DNA binding"/>
    <property type="evidence" value="ECO:0007669"/>
    <property type="project" value="UniProtKB-KW"/>
</dbReference>
<keyword evidence="3" id="KW-0238">DNA-binding</keyword>